<proteinExistence type="predicted"/>
<feature type="domain" description="BON" evidence="2">
    <location>
        <begin position="107"/>
        <end position="175"/>
    </location>
</feature>
<feature type="domain" description="BON" evidence="2">
    <location>
        <begin position="260"/>
        <end position="328"/>
    </location>
</feature>
<comment type="caution">
    <text evidence="3">The sequence shown here is derived from an EMBL/GenBank/DDBJ whole genome shotgun (WGS) entry which is preliminary data.</text>
</comment>
<dbReference type="PANTHER" id="PTHR34606:SF15">
    <property type="entry name" value="BON DOMAIN-CONTAINING PROTEIN"/>
    <property type="match status" value="1"/>
</dbReference>
<feature type="domain" description="BON" evidence="2">
    <location>
        <begin position="180"/>
        <end position="248"/>
    </location>
</feature>
<gene>
    <name evidence="3" type="ORF">KJB30_00905</name>
</gene>
<dbReference type="Gene3D" id="3.30.1340.30">
    <property type="match status" value="6"/>
</dbReference>
<dbReference type="InterPro" id="IPR051686">
    <property type="entry name" value="Lipoprotein_DolP"/>
</dbReference>
<dbReference type="RefSeq" id="WP_214296040.1">
    <property type="nucleotide sequence ID" value="NZ_JAHDYS010000001.1"/>
</dbReference>
<organism evidence="3 4">
    <name type="scientific">Pelotalea chapellei</name>
    <dbReference type="NCBI Taxonomy" id="44671"/>
    <lineage>
        <taxon>Bacteria</taxon>
        <taxon>Pseudomonadati</taxon>
        <taxon>Thermodesulfobacteriota</taxon>
        <taxon>Desulfuromonadia</taxon>
        <taxon>Geobacterales</taxon>
        <taxon>Geobacteraceae</taxon>
        <taxon>Pelotalea</taxon>
    </lineage>
</organism>
<feature type="domain" description="BON" evidence="2">
    <location>
        <begin position="333"/>
        <end position="401"/>
    </location>
</feature>
<feature type="signal peptide" evidence="1">
    <location>
        <begin position="1"/>
        <end position="30"/>
    </location>
</feature>
<dbReference type="InterPro" id="IPR014004">
    <property type="entry name" value="Transpt-assoc_nodulatn_dom_bac"/>
</dbReference>
<dbReference type="InterPro" id="IPR007055">
    <property type="entry name" value="BON_dom"/>
</dbReference>
<feature type="chain" id="PRO_5046503889" evidence="1">
    <location>
        <begin position="31"/>
        <end position="497"/>
    </location>
</feature>
<dbReference type="Pfam" id="PF04972">
    <property type="entry name" value="BON"/>
    <property type="match status" value="6"/>
</dbReference>
<dbReference type="PANTHER" id="PTHR34606">
    <property type="entry name" value="BON DOMAIN-CONTAINING PROTEIN"/>
    <property type="match status" value="1"/>
</dbReference>
<feature type="domain" description="BON" evidence="2">
    <location>
        <begin position="35"/>
        <end position="103"/>
    </location>
</feature>
<evidence type="ECO:0000256" key="1">
    <source>
        <dbReference type="SAM" id="SignalP"/>
    </source>
</evidence>
<evidence type="ECO:0000313" key="4">
    <source>
        <dbReference type="Proteomes" id="UP000784128"/>
    </source>
</evidence>
<evidence type="ECO:0000313" key="3">
    <source>
        <dbReference type="EMBL" id="MBT1070334.1"/>
    </source>
</evidence>
<reference evidence="3 4" key="1">
    <citation type="submission" date="2021-05" db="EMBL/GenBank/DDBJ databases">
        <title>The draft genome of Geobacter chapellei DSM 13688.</title>
        <authorList>
            <person name="Xu Z."/>
            <person name="Masuda Y."/>
            <person name="Itoh H."/>
            <person name="Senoo K."/>
        </authorList>
    </citation>
    <scope>NUCLEOTIDE SEQUENCE [LARGE SCALE GENOMIC DNA]</scope>
    <source>
        <strain evidence="3 4">DSM 13688</strain>
    </source>
</reference>
<dbReference type="EMBL" id="JAHDYS010000001">
    <property type="protein sequence ID" value="MBT1070334.1"/>
    <property type="molecule type" value="Genomic_DNA"/>
</dbReference>
<keyword evidence="4" id="KW-1185">Reference proteome</keyword>
<feature type="domain" description="BON" evidence="2">
    <location>
        <begin position="431"/>
        <end position="497"/>
    </location>
</feature>
<protein>
    <submittedName>
        <fullName evidence="3">BON domain-containing protein</fullName>
    </submittedName>
</protein>
<keyword evidence="1" id="KW-0732">Signal</keyword>
<dbReference type="SMART" id="SM00749">
    <property type="entry name" value="BON"/>
    <property type="match status" value="6"/>
</dbReference>
<accession>A0ABS5U3X6</accession>
<dbReference type="PROSITE" id="PS50914">
    <property type="entry name" value="BON"/>
    <property type="match status" value="6"/>
</dbReference>
<dbReference type="Proteomes" id="UP000784128">
    <property type="component" value="Unassembled WGS sequence"/>
</dbReference>
<name>A0ABS5U3X6_9BACT</name>
<evidence type="ECO:0000259" key="2">
    <source>
        <dbReference type="PROSITE" id="PS50914"/>
    </source>
</evidence>
<sequence length="497" mass="53692">MNTRSTSTMIMMLIFWMILGGMLISPPLQAAQPLSDQEIADAVEDKIQADGAVPVSRLQVTTEAGVVTLSGTVPTLLAKERALRLAESLRGVKSVVNLIQVKTINRDDVEIRKDIEKAFLRNPAIKARNLSPDVRNGVVTISGDVQSWTERDLALKMAEAVKGVRDVKDAISIRFAGQRSDPEILDDVVQALKWDALLKHSRITAKVTDGTVKLTGSVVSAAQKSRAKRVASVAGVKKVDASELEVTSPAGKQPEEPMVTDAQIQQAVVNALQVDPRTSTYKISVDVTGRVATLRGTVETLEAKRAAKQDAMNTRGIIAVKNRLKVQPTLELDDASVAKRVREALAADPLVESYQIGVSVIGNVAYLSGTVDASYQKTEAEFAASTVTGVIDVVNGLAVRNPAAPSVYDPFVDYFIFYDLSGPASERAKKNEAQLRQDIRDQFYWSPFVDADQVKVTVKDGVVTLTGTVDSNYEKEMAAKNAFDGGASVVVNELKVK</sequence>